<evidence type="ECO:0000256" key="1">
    <source>
        <dbReference type="SAM" id="SignalP"/>
    </source>
</evidence>
<feature type="chain" id="PRO_5041356937" evidence="1">
    <location>
        <begin position="21"/>
        <end position="199"/>
    </location>
</feature>
<feature type="signal peptide" evidence="1">
    <location>
        <begin position="1"/>
        <end position="20"/>
    </location>
</feature>
<dbReference type="SUPFAM" id="SSF48056">
    <property type="entry name" value="Di-copper centre-containing domain"/>
    <property type="match status" value="1"/>
</dbReference>
<dbReference type="AlphaFoldDB" id="A0AA36AP12"/>
<accession>A0AA36AP12</accession>
<evidence type="ECO:0000313" key="3">
    <source>
        <dbReference type="Proteomes" id="UP001162480"/>
    </source>
</evidence>
<protein>
    <submittedName>
        <fullName evidence="2">Uncharacterized protein</fullName>
    </submittedName>
</protein>
<dbReference type="Gene3D" id="1.10.1280.10">
    <property type="entry name" value="Di-copper center containing domain from catechol oxidase"/>
    <property type="match status" value="1"/>
</dbReference>
<keyword evidence="1" id="KW-0732">Signal</keyword>
<gene>
    <name evidence="2" type="ORF">OCTVUL_1B009748</name>
</gene>
<keyword evidence="3" id="KW-1185">Reference proteome</keyword>
<dbReference type="InterPro" id="IPR008922">
    <property type="entry name" value="Di-copper_centre_dom_sf"/>
</dbReference>
<name>A0AA36AP12_OCTVU</name>
<evidence type="ECO:0000313" key="2">
    <source>
        <dbReference type="EMBL" id="CAI9718127.1"/>
    </source>
</evidence>
<organism evidence="2 3">
    <name type="scientific">Octopus vulgaris</name>
    <name type="common">Common octopus</name>
    <dbReference type="NCBI Taxonomy" id="6645"/>
    <lineage>
        <taxon>Eukaryota</taxon>
        <taxon>Metazoa</taxon>
        <taxon>Spiralia</taxon>
        <taxon>Lophotrochozoa</taxon>
        <taxon>Mollusca</taxon>
        <taxon>Cephalopoda</taxon>
        <taxon>Coleoidea</taxon>
        <taxon>Octopodiformes</taxon>
        <taxon>Octopoda</taxon>
        <taxon>Incirrata</taxon>
        <taxon>Octopodidae</taxon>
        <taxon>Octopus</taxon>
    </lineage>
</organism>
<dbReference type="EMBL" id="OX597815">
    <property type="protein sequence ID" value="CAI9718127.1"/>
    <property type="molecule type" value="Genomic_DNA"/>
</dbReference>
<dbReference type="Proteomes" id="UP001162480">
    <property type="component" value="Chromosome 2"/>
</dbReference>
<proteinExistence type="predicted"/>
<reference evidence="2" key="1">
    <citation type="submission" date="2023-08" db="EMBL/GenBank/DDBJ databases">
        <authorList>
            <person name="Alioto T."/>
            <person name="Alioto T."/>
            <person name="Gomez Garrido J."/>
        </authorList>
    </citation>
    <scope>NUCLEOTIDE SEQUENCE</scope>
</reference>
<sequence length="199" mass="22687">MKCFTLFLLLLGITFKITVAEVAVSSSKDLEVCLKKNAIDFSKFSEQEWLFFCMKYYLNKGVAETQSTEPKISLWADVRGRDYINSLIDRFSAEARNATSKRIRKEYRMLTDEERRNYHTAIRMLRDDTATGFVDGSSFLPWIDLSSEAERSLSVDDHKVQALDCNMLVMASLMDLVGFRGGVILGTNFLFSPVLTYAP</sequence>